<evidence type="ECO:0000256" key="1">
    <source>
        <dbReference type="ARBA" id="ARBA00005417"/>
    </source>
</evidence>
<dbReference type="GO" id="GO:0016887">
    <property type="term" value="F:ATP hydrolysis activity"/>
    <property type="evidence" value="ECO:0007669"/>
    <property type="project" value="InterPro"/>
</dbReference>
<dbReference type="InterPro" id="IPR027417">
    <property type="entry name" value="P-loop_NTPase"/>
</dbReference>
<dbReference type="STRING" id="399736.SAMN04489720_0987"/>
<reference evidence="7" key="1">
    <citation type="submission" date="2016-10" db="EMBL/GenBank/DDBJ databases">
        <authorList>
            <person name="Varghese N."/>
            <person name="Submissions S."/>
        </authorList>
    </citation>
    <scope>NUCLEOTIDE SEQUENCE [LARGE SCALE GENOMIC DNA]</scope>
    <source>
        <strain evidence="7">DSM 22002</strain>
    </source>
</reference>
<dbReference type="Gene3D" id="3.40.50.300">
    <property type="entry name" value="P-loop containing nucleotide triphosphate hydrolases"/>
    <property type="match status" value="1"/>
</dbReference>
<feature type="domain" description="ABC transporter" evidence="5">
    <location>
        <begin position="4"/>
        <end position="234"/>
    </location>
</feature>
<gene>
    <name evidence="6" type="ORF">SAMN04489720_0987</name>
</gene>
<name>A0A1G8BLW3_9MICO</name>
<dbReference type="EMBL" id="LT629695">
    <property type="protein sequence ID" value="SDH34103.1"/>
    <property type="molecule type" value="Genomic_DNA"/>
</dbReference>
<dbReference type="PANTHER" id="PTHR43335">
    <property type="entry name" value="ABC TRANSPORTER, ATP-BINDING PROTEIN"/>
    <property type="match status" value="1"/>
</dbReference>
<sequence length="300" mass="30958">MSAIEVEGLGATLGARCVLDDVAFAVPWGSVTGFLGVNGAGKSTTIRAMVGLVARHGVVRVAGADPLRMPNQARVLGVAFDELMADPQHTTLGHLQQLAVRAGVDGTRANAALEAVGLASHEAGRGRRPPRIAALSLGMRKRLAIAGALVAGPRVLVLDEPFDGLDPTGRRWLRELVREHADRGGAVLLSAHGLDEIASVLDDVVVLDAGRVRFAGTTRALLAPTASFVVVRSPDAAALRAALEAGGASVEVVGTGVLHVRGSTTEAVARVALDRRLLVVELTTAEQTLSDAFVAAIGRA</sequence>
<keyword evidence="3" id="KW-0547">Nucleotide-binding</keyword>
<dbReference type="SMART" id="SM00382">
    <property type="entry name" value="AAA"/>
    <property type="match status" value="1"/>
</dbReference>
<dbReference type="PROSITE" id="PS50893">
    <property type="entry name" value="ABC_TRANSPORTER_2"/>
    <property type="match status" value="1"/>
</dbReference>
<dbReference type="PROSITE" id="PS00211">
    <property type="entry name" value="ABC_TRANSPORTER_1"/>
    <property type="match status" value="1"/>
</dbReference>
<dbReference type="RefSeq" id="WP_157674672.1">
    <property type="nucleotide sequence ID" value="NZ_LT629695.1"/>
</dbReference>
<protein>
    <submittedName>
        <fullName evidence="6">ABC-2 type transport system ATP-binding protein</fullName>
    </submittedName>
</protein>
<dbReference type="InterPro" id="IPR017871">
    <property type="entry name" value="ABC_transporter-like_CS"/>
</dbReference>
<dbReference type="InterPro" id="IPR003593">
    <property type="entry name" value="AAA+_ATPase"/>
</dbReference>
<dbReference type="SUPFAM" id="SSF52540">
    <property type="entry name" value="P-loop containing nucleoside triphosphate hydrolases"/>
    <property type="match status" value="1"/>
</dbReference>
<dbReference type="InterPro" id="IPR003439">
    <property type="entry name" value="ABC_transporter-like_ATP-bd"/>
</dbReference>
<comment type="similarity">
    <text evidence="1">Belongs to the ABC transporter superfamily.</text>
</comment>
<keyword evidence="7" id="KW-1185">Reference proteome</keyword>
<evidence type="ECO:0000256" key="3">
    <source>
        <dbReference type="ARBA" id="ARBA00022741"/>
    </source>
</evidence>
<dbReference type="OrthoDB" id="5116176at2"/>
<dbReference type="GO" id="GO:0005524">
    <property type="term" value="F:ATP binding"/>
    <property type="evidence" value="ECO:0007669"/>
    <property type="project" value="UniProtKB-KW"/>
</dbReference>
<evidence type="ECO:0000313" key="7">
    <source>
        <dbReference type="Proteomes" id="UP000198822"/>
    </source>
</evidence>
<keyword evidence="4 6" id="KW-0067">ATP-binding</keyword>
<evidence type="ECO:0000256" key="2">
    <source>
        <dbReference type="ARBA" id="ARBA00022448"/>
    </source>
</evidence>
<evidence type="ECO:0000256" key="4">
    <source>
        <dbReference type="ARBA" id="ARBA00022840"/>
    </source>
</evidence>
<dbReference type="Proteomes" id="UP000198822">
    <property type="component" value="Chromosome I"/>
</dbReference>
<keyword evidence="2" id="KW-0813">Transport</keyword>
<dbReference type="PANTHER" id="PTHR43335:SF4">
    <property type="entry name" value="ABC TRANSPORTER, ATP-BINDING PROTEIN"/>
    <property type="match status" value="1"/>
</dbReference>
<dbReference type="AlphaFoldDB" id="A0A1G8BLW3"/>
<evidence type="ECO:0000313" key="6">
    <source>
        <dbReference type="EMBL" id="SDH34103.1"/>
    </source>
</evidence>
<accession>A0A1G8BLW3</accession>
<proteinExistence type="inferred from homology"/>
<evidence type="ECO:0000259" key="5">
    <source>
        <dbReference type="PROSITE" id="PS50893"/>
    </source>
</evidence>
<dbReference type="Pfam" id="PF00005">
    <property type="entry name" value="ABC_tran"/>
    <property type="match status" value="1"/>
</dbReference>
<organism evidence="6 7">
    <name type="scientific">Agrococcus jejuensis</name>
    <dbReference type="NCBI Taxonomy" id="399736"/>
    <lineage>
        <taxon>Bacteria</taxon>
        <taxon>Bacillati</taxon>
        <taxon>Actinomycetota</taxon>
        <taxon>Actinomycetes</taxon>
        <taxon>Micrococcales</taxon>
        <taxon>Microbacteriaceae</taxon>
        <taxon>Agrococcus</taxon>
    </lineage>
</organism>